<evidence type="ECO:0000313" key="2">
    <source>
        <dbReference type="Proteomes" id="UP001168821"/>
    </source>
</evidence>
<organism evidence="1 2">
    <name type="scientific">Zophobas morio</name>
    <dbReference type="NCBI Taxonomy" id="2755281"/>
    <lineage>
        <taxon>Eukaryota</taxon>
        <taxon>Metazoa</taxon>
        <taxon>Ecdysozoa</taxon>
        <taxon>Arthropoda</taxon>
        <taxon>Hexapoda</taxon>
        <taxon>Insecta</taxon>
        <taxon>Pterygota</taxon>
        <taxon>Neoptera</taxon>
        <taxon>Endopterygota</taxon>
        <taxon>Coleoptera</taxon>
        <taxon>Polyphaga</taxon>
        <taxon>Cucujiformia</taxon>
        <taxon>Tenebrionidae</taxon>
        <taxon>Zophobas</taxon>
    </lineage>
</organism>
<protein>
    <submittedName>
        <fullName evidence="1">Uncharacterized protein</fullName>
    </submittedName>
</protein>
<dbReference type="EMBL" id="JALNTZ010000001">
    <property type="protein sequence ID" value="KAJ3666548.1"/>
    <property type="molecule type" value="Genomic_DNA"/>
</dbReference>
<dbReference type="AlphaFoldDB" id="A0AA38MTC4"/>
<accession>A0AA38MTC4</accession>
<gene>
    <name evidence="1" type="ORF">Zmor_001986</name>
</gene>
<dbReference type="Proteomes" id="UP001168821">
    <property type="component" value="Unassembled WGS sequence"/>
</dbReference>
<comment type="caution">
    <text evidence="1">The sequence shown here is derived from an EMBL/GenBank/DDBJ whole genome shotgun (WGS) entry which is preliminary data.</text>
</comment>
<reference evidence="1" key="1">
    <citation type="journal article" date="2023" name="G3 (Bethesda)">
        <title>Whole genome assemblies of Zophobas morio and Tenebrio molitor.</title>
        <authorList>
            <person name="Kaur S."/>
            <person name="Stinson S.A."/>
            <person name="diCenzo G.C."/>
        </authorList>
    </citation>
    <scope>NUCLEOTIDE SEQUENCE</scope>
    <source>
        <strain evidence="1">QUZm001</strain>
    </source>
</reference>
<sequence>MIYGREIRENTRRTKQKIRTVEIKILRKMIGTMPRDKQINRSMEEESKISDVIKVMKDRKEWNKPIGSIVNARLAKICNGDHPRDGPKTSWMIELARL</sequence>
<name>A0AA38MTC4_9CUCU</name>
<proteinExistence type="predicted"/>
<keyword evidence="2" id="KW-1185">Reference proteome</keyword>
<evidence type="ECO:0000313" key="1">
    <source>
        <dbReference type="EMBL" id="KAJ3666548.1"/>
    </source>
</evidence>